<organism evidence="1 2">
    <name type="scientific">Lactuca virosa</name>
    <dbReference type="NCBI Taxonomy" id="75947"/>
    <lineage>
        <taxon>Eukaryota</taxon>
        <taxon>Viridiplantae</taxon>
        <taxon>Streptophyta</taxon>
        <taxon>Embryophyta</taxon>
        <taxon>Tracheophyta</taxon>
        <taxon>Spermatophyta</taxon>
        <taxon>Magnoliopsida</taxon>
        <taxon>eudicotyledons</taxon>
        <taxon>Gunneridae</taxon>
        <taxon>Pentapetalae</taxon>
        <taxon>asterids</taxon>
        <taxon>campanulids</taxon>
        <taxon>Asterales</taxon>
        <taxon>Asteraceae</taxon>
        <taxon>Cichorioideae</taxon>
        <taxon>Cichorieae</taxon>
        <taxon>Lactucinae</taxon>
        <taxon>Lactuca</taxon>
    </lineage>
</organism>
<protein>
    <submittedName>
        <fullName evidence="1">Uncharacterized protein</fullName>
    </submittedName>
</protein>
<gene>
    <name evidence="1" type="ORF">LVIROSA_LOCUS14378</name>
</gene>
<reference evidence="1 2" key="1">
    <citation type="submission" date="2022-01" db="EMBL/GenBank/DDBJ databases">
        <authorList>
            <person name="Xiong W."/>
            <person name="Schranz E."/>
        </authorList>
    </citation>
    <scope>NUCLEOTIDE SEQUENCE [LARGE SCALE GENOMIC DNA]</scope>
</reference>
<evidence type="ECO:0000313" key="2">
    <source>
        <dbReference type="Proteomes" id="UP001157418"/>
    </source>
</evidence>
<dbReference type="EMBL" id="CAKMRJ010002223">
    <property type="protein sequence ID" value="CAH1427370.1"/>
    <property type="molecule type" value="Genomic_DNA"/>
</dbReference>
<comment type="caution">
    <text evidence="1">The sequence shown here is derived from an EMBL/GenBank/DDBJ whole genome shotgun (WGS) entry which is preliminary data.</text>
</comment>
<dbReference type="PANTHER" id="PTHR34835:SF34">
    <property type="entry name" value="OS08G0555500 PROTEIN"/>
    <property type="match status" value="1"/>
</dbReference>
<dbReference type="PANTHER" id="PTHR34835">
    <property type="entry name" value="OS07G0283600 PROTEIN-RELATED"/>
    <property type="match status" value="1"/>
</dbReference>
<dbReference type="AlphaFoldDB" id="A0AAU9MM52"/>
<evidence type="ECO:0000313" key="1">
    <source>
        <dbReference type="EMBL" id="CAH1427370.1"/>
    </source>
</evidence>
<sequence>MSVDVYFVIQVESKKRKRLALQKDAKDNIIDLSSNRKASLRSKSFVDISSSSKGTSSVKIVKVKKVSKVIKSPNEDDDFVSVPVVGQVNVKKAEIVYRYPPGLVSSIYRSLNDNQKDVVKEIRFGFVEDFVVKKFSREICSWVLERYDEKRNVLCINNKDIHITRRGVHDIYGLPMGDISMKIPKKSRSGIVVIKNWRNQFSISRIRLPNLRELLEKSTDSDSIHVKNPQDTGPVAFLVLLYLHCTKSSSESFERVYPASSYWSPVKVKDKLKEAFSDGGYEKVEVIQTYEDFVDDAIVKDSETETGINIVHEKSIENEVPFVLDFADKGKKVVGDNTKENQVRDNVHVFVDNADKGKKFVQENIIDDEMRNDDWMDSSPSVPRFHIIFDGSKSLEDFKEKIDFLFKKL</sequence>
<accession>A0AAU9MM52</accession>
<proteinExistence type="predicted"/>
<dbReference type="Proteomes" id="UP001157418">
    <property type="component" value="Unassembled WGS sequence"/>
</dbReference>
<name>A0AAU9MM52_9ASTR</name>
<keyword evidence="2" id="KW-1185">Reference proteome</keyword>